<sequence>MIQKNQFYTLPSGAIVKVNSKAEGCPDWNCSYQDKGRQGVQVSLSEAFISKFAEVWG</sequence>
<proteinExistence type="predicted"/>
<comment type="caution">
    <text evidence="1">The sequence shown here is derived from an EMBL/GenBank/DDBJ whole genome shotgun (WGS) entry which is preliminary data.</text>
</comment>
<gene>
    <name evidence="1" type="ORF">LPW39_04040</name>
</gene>
<dbReference type="RefSeq" id="WP_166656503.1">
    <property type="nucleotide sequence ID" value="NZ_JAJNCT010000005.1"/>
</dbReference>
<evidence type="ECO:0000313" key="1">
    <source>
        <dbReference type="EMBL" id="MCD2164303.1"/>
    </source>
</evidence>
<name>A0AAW4XRV0_9BURK</name>
<dbReference type="AlphaFoldDB" id="A0AAW4XRV0"/>
<evidence type="ECO:0000313" key="2">
    <source>
        <dbReference type="Proteomes" id="UP001199260"/>
    </source>
</evidence>
<dbReference type="Proteomes" id="UP001199260">
    <property type="component" value="Unassembled WGS sequence"/>
</dbReference>
<protein>
    <submittedName>
        <fullName evidence="1">Uncharacterized protein</fullName>
    </submittedName>
</protein>
<reference evidence="1 2" key="1">
    <citation type="submission" date="2021-11" db="EMBL/GenBank/DDBJ databases">
        <title>Genome sequence.</title>
        <authorList>
            <person name="Sun Q."/>
        </authorList>
    </citation>
    <scope>NUCLEOTIDE SEQUENCE [LARGE SCALE GENOMIC DNA]</scope>
    <source>
        <strain evidence="1 2">KCTC 12005</strain>
    </source>
</reference>
<dbReference type="EMBL" id="JAJNCT010000005">
    <property type="protein sequence ID" value="MCD2164303.1"/>
    <property type="molecule type" value="Genomic_DNA"/>
</dbReference>
<accession>A0AAW4XRV0</accession>
<keyword evidence="2" id="KW-1185">Reference proteome</keyword>
<organism evidence="1 2">
    <name type="scientific">Comamonas koreensis</name>
    <dbReference type="NCBI Taxonomy" id="160825"/>
    <lineage>
        <taxon>Bacteria</taxon>
        <taxon>Pseudomonadati</taxon>
        <taxon>Pseudomonadota</taxon>
        <taxon>Betaproteobacteria</taxon>
        <taxon>Burkholderiales</taxon>
        <taxon>Comamonadaceae</taxon>
        <taxon>Comamonas</taxon>
    </lineage>
</organism>